<feature type="compositionally biased region" description="Low complexity" evidence="7">
    <location>
        <begin position="416"/>
        <end position="426"/>
    </location>
</feature>
<keyword evidence="3" id="KW-0690">Ribosome biogenesis</keyword>
<keyword evidence="5" id="KW-0539">Nucleus</keyword>
<comment type="function">
    <text evidence="6">Involved in nucleolar processing of pre-18S ribosomal RNA. Has a role in the nuclear export of 40S pre-ribosomal subunit to the cytoplasm.</text>
</comment>
<accession>A0AA88U951</accession>
<dbReference type="InterPro" id="IPR007276">
    <property type="entry name" value="Nop14"/>
</dbReference>
<evidence type="ECO:0000256" key="4">
    <source>
        <dbReference type="ARBA" id="ARBA00022552"/>
    </source>
</evidence>
<reference evidence="8" key="1">
    <citation type="submission" date="2022-12" db="EMBL/GenBank/DDBJ databases">
        <title>Draft genome assemblies for two species of Escallonia (Escalloniales).</title>
        <authorList>
            <person name="Chanderbali A."/>
            <person name="Dervinis C."/>
            <person name="Anghel I."/>
            <person name="Soltis D."/>
            <person name="Soltis P."/>
            <person name="Zapata F."/>
        </authorList>
    </citation>
    <scope>NUCLEOTIDE SEQUENCE</scope>
    <source>
        <strain evidence="8">UCBG92.1500</strain>
        <tissue evidence="8">Leaf</tissue>
    </source>
</reference>
<feature type="region of interest" description="Disordered" evidence="7">
    <location>
        <begin position="1"/>
        <end position="41"/>
    </location>
</feature>
<evidence type="ECO:0000256" key="3">
    <source>
        <dbReference type="ARBA" id="ARBA00022517"/>
    </source>
</evidence>
<dbReference type="Pfam" id="PF04147">
    <property type="entry name" value="Nop14"/>
    <property type="match status" value="2"/>
</dbReference>
<evidence type="ECO:0000313" key="9">
    <source>
        <dbReference type="Proteomes" id="UP001187471"/>
    </source>
</evidence>
<evidence type="ECO:0008006" key="10">
    <source>
        <dbReference type="Google" id="ProtNLM"/>
    </source>
</evidence>
<feature type="region of interest" description="Disordered" evidence="7">
    <location>
        <begin position="283"/>
        <end position="307"/>
    </location>
</feature>
<feature type="compositionally biased region" description="Polar residues" evidence="7">
    <location>
        <begin position="295"/>
        <end position="305"/>
    </location>
</feature>
<dbReference type="GO" id="GO:0032040">
    <property type="term" value="C:small-subunit processome"/>
    <property type="evidence" value="ECO:0007669"/>
    <property type="project" value="InterPro"/>
</dbReference>
<dbReference type="EMBL" id="JAVXUO010002137">
    <property type="protein sequence ID" value="KAK2975944.1"/>
    <property type="molecule type" value="Genomic_DNA"/>
</dbReference>
<feature type="compositionally biased region" description="Acidic residues" evidence="7">
    <location>
        <begin position="460"/>
        <end position="483"/>
    </location>
</feature>
<gene>
    <name evidence="8" type="ORF">RJ640_008044</name>
</gene>
<dbReference type="GO" id="GO:0030490">
    <property type="term" value="P:maturation of SSU-rRNA"/>
    <property type="evidence" value="ECO:0007669"/>
    <property type="project" value="TreeGrafter"/>
</dbReference>
<evidence type="ECO:0000256" key="1">
    <source>
        <dbReference type="ARBA" id="ARBA00004604"/>
    </source>
</evidence>
<evidence type="ECO:0000256" key="7">
    <source>
        <dbReference type="SAM" id="MobiDB-lite"/>
    </source>
</evidence>
<feature type="compositionally biased region" description="Acidic residues" evidence="7">
    <location>
        <begin position="360"/>
        <end position="370"/>
    </location>
</feature>
<evidence type="ECO:0000256" key="5">
    <source>
        <dbReference type="ARBA" id="ARBA00023242"/>
    </source>
</evidence>
<evidence type="ECO:0000256" key="6">
    <source>
        <dbReference type="ARBA" id="ARBA00024695"/>
    </source>
</evidence>
<dbReference type="AlphaFoldDB" id="A0AA88U951"/>
<evidence type="ECO:0000313" key="8">
    <source>
        <dbReference type="EMBL" id="KAK2975944.1"/>
    </source>
</evidence>
<feature type="compositionally biased region" description="Basic and acidic residues" evidence="7">
    <location>
        <begin position="322"/>
        <end position="357"/>
    </location>
</feature>
<dbReference type="PANTHER" id="PTHR23183:SF0">
    <property type="entry name" value="NUCLEOLAR PROTEIN 14"/>
    <property type="match status" value="1"/>
</dbReference>
<keyword evidence="9" id="KW-1185">Reference proteome</keyword>
<dbReference type="Proteomes" id="UP001187471">
    <property type="component" value="Unassembled WGS sequence"/>
</dbReference>
<feature type="compositionally biased region" description="Acidic residues" evidence="7">
    <location>
        <begin position="427"/>
        <end position="450"/>
    </location>
</feature>
<protein>
    <recommendedName>
        <fullName evidence="10">Nucleolar protein 14</fullName>
    </recommendedName>
</protein>
<name>A0AA88U951_9ASTE</name>
<dbReference type="GO" id="GO:0030692">
    <property type="term" value="C:Noc4p-Nop14p complex"/>
    <property type="evidence" value="ECO:0007669"/>
    <property type="project" value="TreeGrafter"/>
</dbReference>
<feature type="compositionally biased region" description="Basic and acidic residues" evidence="7">
    <location>
        <begin position="283"/>
        <end position="294"/>
    </location>
</feature>
<comment type="caution">
    <text evidence="8">The sequence shown here is derived from an EMBL/GenBank/DDBJ whole genome shotgun (WGS) entry which is preliminary data.</text>
</comment>
<evidence type="ECO:0000256" key="2">
    <source>
        <dbReference type="ARBA" id="ARBA00007466"/>
    </source>
</evidence>
<feature type="region of interest" description="Disordered" evidence="7">
    <location>
        <begin position="322"/>
        <end position="519"/>
    </location>
</feature>
<organism evidence="8 9">
    <name type="scientific">Escallonia rubra</name>
    <dbReference type="NCBI Taxonomy" id="112253"/>
    <lineage>
        <taxon>Eukaryota</taxon>
        <taxon>Viridiplantae</taxon>
        <taxon>Streptophyta</taxon>
        <taxon>Embryophyta</taxon>
        <taxon>Tracheophyta</taxon>
        <taxon>Spermatophyta</taxon>
        <taxon>Magnoliopsida</taxon>
        <taxon>eudicotyledons</taxon>
        <taxon>Gunneridae</taxon>
        <taxon>Pentapetalae</taxon>
        <taxon>asterids</taxon>
        <taxon>campanulids</taxon>
        <taxon>Escalloniales</taxon>
        <taxon>Escalloniaceae</taxon>
        <taxon>Escallonia</taxon>
    </lineage>
</organism>
<comment type="subcellular location">
    <subcellularLocation>
        <location evidence="1">Nucleus</location>
        <location evidence="1">Nucleolus</location>
    </subcellularLocation>
</comment>
<feature type="compositionally biased region" description="Basic and acidic residues" evidence="7">
    <location>
        <begin position="487"/>
        <end position="512"/>
    </location>
</feature>
<proteinExistence type="inferred from homology"/>
<keyword evidence="4" id="KW-0698">rRNA processing</keyword>
<comment type="similarity">
    <text evidence="2">Belongs to the NOP14 family.</text>
</comment>
<sequence length="975" mass="111674">MGKKPNPIKNDDTKAKMKKNKGRSGPEAMRMKTKAPKPNPFETIWSRRKFDILGKKRKGEERRLGLARSIAIDKRKKTLLKDYEQSGKASVFVDKRIGEQNEGLGEFDKAILRSQREMQLKMSKKSKYNLSDGEEDELEIEGLGSFPERDDFEDDVPFEDYDDREATETEITNHLFCTERSAILKQLKAHGSQHIMETGLVEGEENRQRSKKEVMEEIISKSKYFKVAQKAKDKEENVHLLEQLDKDFTSLVHSKALISLTQPNKMNALKALVNMSILSENATKDEVSTSKDEVSTSQNNVSFQQEKPDAYDKLVNEMVLDMRARPSDRTKTPEEIAQEEKERLEELEEERQKRMLATDDSGDEDGDAFQDDNVSKRLRSVSGDDLGDSFAHDEGPSTKLGWIDEVLKREKANDVGSEGETSSENSESGEDDGDEEGTDDGTNEDNEEYESTQSLKDWEQSDDENIDADSEEEEEEGGEEDNGGVDIEIKPEGQKKELEIKKRQTVDEETKAKKPSTQRGELPFTIEAPKSLEELSLLLENRPDDQVVEAIKRIRTFNSITVAAENRKKMQVFYGVLLQYFSVSANKKPLNFKLLNLLVKPLMEMSAEIPYFAAICARQRLLRTRTQFCEDVKMSALKVSVAESFLYLWAGSLLCREKLLPFFEDTISLEALYDGKLEEIGKGSRCGKHQMITKQSRKFCPEAIMFLRTLLMAAMDKKPGPCSESQLYHLMELKVLRPLLRIRGCVNEIRPLDFLSLMGLPEDCSYFNSDNFRASMLVAVVETLRGFVNVYEGLNSFPEMFLPIAKLLVELATADHMPVALQDKIRDVAQLIEKKADEHHMLRRPLQMRKQKPVPIKLLNPKFEENFVKGRDYDPDRERAEQRKIRKLVKREAKGAARELRKDNYFLSEVKASDKVRLEEERAEKYGKARAFLQEQEHAFKSGQLGKGRKRRRYSQLQTFRKLLPSVVHLSLDGT</sequence>
<dbReference type="PANTHER" id="PTHR23183">
    <property type="entry name" value="NOP14"/>
    <property type="match status" value="1"/>
</dbReference>